<dbReference type="Proteomes" id="UP000199309">
    <property type="component" value="Unassembled WGS sequence"/>
</dbReference>
<reference evidence="3 4" key="1">
    <citation type="submission" date="2016-10" db="EMBL/GenBank/DDBJ databases">
        <authorList>
            <person name="de Groot N.N."/>
        </authorList>
    </citation>
    <scope>NUCLEOTIDE SEQUENCE [LARGE SCALE GENOMIC DNA]</scope>
    <source>
        <strain evidence="3 4">DSM 16981</strain>
    </source>
</reference>
<dbReference type="NCBIfam" id="NF009154">
    <property type="entry name" value="PRK12497.3-3"/>
    <property type="match status" value="1"/>
</dbReference>
<dbReference type="GO" id="GO:0003676">
    <property type="term" value="F:nucleic acid binding"/>
    <property type="evidence" value="ECO:0007669"/>
    <property type="project" value="InterPro"/>
</dbReference>
<dbReference type="PANTHER" id="PTHR34039">
    <property type="entry name" value="UPF0102 PROTEIN YRAN"/>
    <property type="match status" value="1"/>
</dbReference>
<accession>A0A1G9YL52</accession>
<dbReference type="NCBIfam" id="TIGR00252">
    <property type="entry name" value="YraN family protein"/>
    <property type="match status" value="1"/>
</dbReference>
<organism evidence="3 4">
    <name type="scientific">Megasphaera paucivorans</name>
    <dbReference type="NCBI Taxonomy" id="349095"/>
    <lineage>
        <taxon>Bacteria</taxon>
        <taxon>Bacillati</taxon>
        <taxon>Bacillota</taxon>
        <taxon>Negativicutes</taxon>
        <taxon>Veillonellales</taxon>
        <taxon>Veillonellaceae</taxon>
        <taxon>Megasphaera</taxon>
    </lineage>
</organism>
<sequence length="121" mass="14199">MKDKELGNLGESLAVKYLRNHGYTILIKNFRTRIGEIDIIAQKNNMIIFIEVKTRISFHYGRPSEAVEYRKQYKLKKVAEGYLTQKNSWNSPCRFDVIEVMAGADKNYRIHHIKNAFIVSY</sequence>
<dbReference type="Pfam" id="PF02021">
    <property type="entry name" value="UPF0102"/>
    <property type="match status" value="1"/>
</dbReference>
<name>A0A1G9YL52_9FIRM</name>
<dbReference type="Gene3D" id="3.40.1350.10">
    <property type="match status" value="1"/>
</dbReference>
<dbReference type="EMBL" id="FNHQ01000023">
    <property type="protein sequence ID" value="SDN09221.1"/>
    <property type="molecule type" value="Genomic_DNA"/>
</dbReference>
<keyword evidence="3" id="KW-0378">Hydrolase</keyword>
<evidence type="ECO:0000313" key="4">
    <source>
        <dbReference type="Proteomes" id="UP000199309"/>
    </source>
</evidence>
<dbReference type="InterPro" id="IPR011335">
    <property type="entry name" value="Restrct_endonuc-II-like"/>
</dbReference>
<dbReference type="GO" id="GO:0004519">
    <property type="term" value="F:endonuclease activity"/>
    <property type="evidence" value="ECO:0007669"/>
    <property type="project" value="UniProtKB-KW"/>
</dbReference>
<dbReference type="InterPro" id="IPR011856">
    <property type="entry name" value="tRNA_endonuc-like_dom_sf"/>
</dbReference>
<dbReference type="InterPro" id="IPR003509">
    <property type="entry name" value="UPF0102_YraN-like"/>
</dbReference>
<dbReference type="PANTHER" id="PTHR34039:SF1">
    <property type="entry name" value="UPF0102 PROTEIN YRAN"/>
    <property type="match status" value="1"/>
</dbReference>
<evidence type="ECO:0000256" key="1">
    <source>
        <dbReference type="ARBA" id="ARBA00006738"/>
    </source>
</evidence>
<keyword evidence="4" id="KW-1185">Reference proteome</keyword>
<evidence type="ECO:0000313" key="3">
    <source>
        <dbReference type="EMBL" id="SDN09221.1"/>
    </source>
</evidence>
<keyword evidence="3" id="KW-0255">Endonuclease</keyword>
<dbReference type="AlphaFoldDB" id="A0A1G9YL52"/>
<dbReference type="NCBIfam" id="NF009150">
    <property type="entry name" value="PRK12497.1-3"/>
    <property type="match status" value="1"/>
</dbReference>
<dbReference type="HAMAP" id="MF_00048">
    <property type="entry name" value="UPF0102"/>
    <property type="match status" value="1"/>
</dbReference>
<comment type="similarity">
    <text evidence="1 2">Belongs to the UPF0102 family.</text>
</comment>
<dbReference type="SUPFAM" id="SSF52980">
    <property type="entry name" value="Restriction endonuclease-like"/>
    <property type="match status" value="1"/>
</dbReference>
<dbReference type="RefSeq" id="WP_091651563.1">
    <property type="nucleotide sequence ID" value="NZ_FNHQ01000023.1"/>
</dbReference>
<proteinExistence type="inferred from homology"/>
<dbReference type="OrthoDB" id="9802516at2"/>
<keyword evidence="3" id="KW-0540">Nuclease</keyword>
<gene>
    <name evidence="3" type="ORF">SAMN05660299_02097</name>
</gene>
<dbReference type="STRING" id="349095.SAMN05660299_02097"/>
<dbReference type="CDD" id="cd20736">
    <property type="entry name" value="PoNe_Nuclease"/>
    <property type="match status" value="1"/>
</dbReference>
<protein>
    <recommendedName>
        <fullName evidence="2">UPF0102 protein SAMN05660299_02097</fullName>
    </recommendedName>
</protein>
<evidence type="ECO:0000256" key="2">
    <source>
        <dbReference type="HAMAP-Rule" id="MF_00048"/>
    </source>
</evidence>